<feature type="transmembrane region" description="Helical" evidence="1">
    <location>
        <begin position="137"/>
        <end position="158"/>
    </location>
</feature>
<gene>
    <name evidence="2" type="ORF">ACFQMG_08940</name>
</gene>
<organism evidence="2 3">
    <name type="scientific">Kitasatospora paranensis</name>
    <dbReference type="NCBI Taxonomy" id="258053"/>
    <lineage>
        <taxon>Bacteria</taxon>
        <taxon>Bacillati</taxon>
        <taxon>Actinomycetota</taxon>
        <taxon>Actinomycetes</taxon>
        <taxon>Kitasatosporales</taxon>
        <taxon>Streptomycetaceae</taxon>
        <taxon>Kitasatospora</taxon>
    </lineage>
</organism>
<dbReference type="InterPro" id="IPR025495">
    <property type="entry name" value="DUF4386"/>
</dbReference>
<keyword evidence="1" id="KW-1133">Transmembrane helix</keyword>
<feature type="transmembrane region" description="Helical" evidence="1">
    <location>
        <begin position="86"/>
        <end position="107"/>
    </location>
</feature>
<keyword evidence="3" id="KW-1185">Reference proteome</keyword>
<feature type="transmembrane region" description="Helical" evidence="1">
    <location>
        <begin position="7"/>
        <end position="29"/>
    </location>
</feature>
<reference evidence="3" key="1">
    <citation type="journal article" date="2019" name="Int. J. Syst. Evol. Microbiol.">
        <title>The Global Catalogue of Microorganisms (GCM) 10K type strain sequencing project: providing services to taxonomists for standard genome sequencing and annotation.</title>
        <authorList>
            <consortium name="The Broad Institute Genomics Platform"/>
            <consortium name="The Broad Institute Genome Sequencing Center for Infectious Disease"/>
            <person name="Wu L."/>
            <person name="Ma J."/>
        </authorList>
    </citation>
    <scope>NUCLEOTIDE SEQUENCE [LARGE SCALE GENOMIC DNA]</scope>
    <source>
        <strain evidence="3">CGMCC 1.12859</strain>
    </source>
</reference>
<dbReference type="Pfam" id="PF14329">
    <property type="entry name" value="DUF4386"/>
    <property type="match status" value="1"/>
</dbReference>
<evidence type="ECO:0000313" key="2">
    <source>
        <dbReference type="EMBL" id="MFC7179688.1"/>
    </source>
</evidence>
<sequence length="234" mass="24582">MSTHRGTAVATGVLFILAAVASIAGLLLYGPVLGDREYVVGGHAHTAEMASGALLEVVLAFSVIGISVLMFPVVRRFAESVALGYVCFRLLEAAVIVFGIISLLSVVTLGRDHASATAPEAAAYLTAGRALVAEHDWTFLFGPNIALGPSTTLMAYFLHRSRVVPRFIAVLGLVGGPLILGSAVLVLFGAYQQISTWGSLAALPVFAYEMSLAVWLIVKGFDRTAMARLVPAVP</sequence>
<feature type="transmembrane region" description="Helical" evidence="1">
    <location>
        <begin position="49"/>
        <end position="74"/>
    </location>
</feature>
<feature type="transmembrane region" description="Helical" evidence="1">
    <location>
        <begin position="197"/>
        <end position="218"/>
    </location>
</feature>
<dbReference type="EMBL" id="JBHTAJ010000013">
    <property type="protein sequence ID" value="MFC7179688.1"/>
    <property type="molecule type" value="Genomic_DNA"/>
</dbReference>
<keyword evidence="1" id="KW-0472">Membrane</keyword>
<evidence type="ECO:0000256" key="1">
    <source>
        <dbReference type="SAM" id="Phobius"/>
    </source>
</evidence>
<evidence type="ECO:0000313" key="3">
    <source>
        <dbReference type="Proteomes" id="UP001596435"/>
    </source>
</evidence>
<keyword evidence="1" id="KW-0812">Transmembrane</keyword>
<name>A0ABW2FR39_9ACTN</name>
<accession>A0ABW2FR39</accession>
<protein>
    <submittedName>
        <fullName evidence="2">DUF4386 domain-containing protein</fullName>
    </submittedName>
</protein>
<dbReference type="Proteomes" id="UP001596435">
    <property type="component" value="Unassembled WGS sequence"/>
</dbReference>
<comment type="caution">
    <text evidence="2">The sequence shown here is derived from an EMBL/GenBank/DDBJ whole genome shotgun (WGS) entry which is preliminary data.</text>
</comment>
<dbReference type="RefSeq" id="WP_345709135.1">
    <property type="nucleotide sequence ID" value="NZ_BAABKV010000001.1"/>
</dbReference>
<proteinExistence type="predicted"/>
<feature type="transmembrane region" description="Helical" evidence="1">
    <location>
        <begin position="170"/>
        <end position="191"/>
    </location>
</feature>